<sequence>MNSCIYKANVMHDRRSPKKNRFRYGIFTFALDLDELKELGARSRCFGTDQKALFRFSDEDHLDFGKVGVKENILEYLKQNGMNEPVTKAILVTNLRILGYVFNPVSFYFFYGEQNSPLCAVAEVGNTFGEQKPFFLGKETWKDGAFRMRTGKFFYVSPFVGLKSEFEFILKPADESLNIRIDALEDGETVMTTTYTGKRIEWNDRNLIRMFFLYPLATVQVIVLIHWQAFKLYLKGLPYIRKNENIDLQKGVHLGKNH</sequence>
<dbReference type="Proteomes" id="UP000276407">
    <property type="component" value="Chromosome 2"/>
</dbReference>
<evidence type="ECO:0000256" key="1">
    <source>
        <dbReference type="SAM" id="Phobius"/>
    </source>
</evidence>
<feature type="transmembrane region" description="Helical" evidence="1">
    <location>
        <begin position="207"/>
        <end position="229"/>
    </location>
</feature>
<protein>
    <submittedName>
        <fullName evidence="2">DUF1365 domain-containing protein</fullName>
    </submittedName>
</protein>
<evidence type="ECO:0000313" key="2">
    <source>
        <dbReference type="EMBL" id="AYV58069.1"/>
    </source>
</evidence>
<dbReference type="EMBL" id="CP033615">
    <property type="protein sequence ID" value="AYV58069.1"/>
    <property type="molecule type" value="Genomic_DNA"/>
</dbReference>
<name>A0AAD0UU14_9LEPT</name>
<organism evidence="2 3">
    <name type="scientific">Leptospira kmetyi</name>
    <dbReference type="NCBI Taxonomy" id="408139"/>
    <lineage>
        <taxon>Bacteria</taxon>
        <taxon>Pseudomonadati</taxon>
        <taxon>Spirochaetota</taxon>
        <taxon>Spirochaetia</taxon>
        <taxon>Leptospirales</taxon>
        <taxon>Leptospiraceae</taxon>
        <taxon>Leptospira</taxon>
    </lineage>
</organism>
<keyword evidence="1" id="KW-0812">Transmembrane</keyword>
<proteinExistence type="predicted"/>
<accession>A0AAD0UU14</accession>
<dbReference type="KEGG" id="lkm:EFP84_19960"/>
<keyword evidence="1" id="KW-0472">Membrane</keyword>
<dbReference type="InterPro" id="IPR010775">
    <property type="entry name" value="DUF1365"/>
</dbReference>
<reference evidence="2 3" key="1">
    <citation type="submission" date="2018-11" db="EMBL/GenBank/DDBJ databases">
        <title>Complete genome sequence of Leptospira kmetyi isolate LS 001/16 from soil sample associated with a leptospirosis patient in Kelantan.</title>
        <authorList>
            <person name="Muhammad Yusoff F."/>
            <person name="Muhammad Yusoff S."/>
            <person name="Ahmad M.N."/>
            <person name="Yusof N.Y."/>
            <person name="Aziah I."/>
        </authorList>
    </citation>
    <scope>NUCLEOTIDE SEQUENCE [LARGE SCALE GENOMIC DNA]</scope>
    <source>
        <strain evidence="2 3">LS 001/16</strain>
    </source>
</reference>
<dbReference type="RefSeq" id="WP_123180624.1">
    <property type="nucleotide sequence ID" value="NZ_CP033615.1"/>
</dbReference>
<evidence type="ECO:0000313" key="3">
    <source>
        <dbReference type="Proteomes" id="UP000276407"/>
    </source>
</evidence>
<keyword evidence="1" id="KW-1133">Transmembrane helix</keyword>
<dbReference type="Pfam" id="PF07103">
    <property type="entry name" value="DUF1365"/>
    <property type="match status" value="1"/>
</dbReference>
<dbReference type="PANTHER" id="PTHR33973:SF4">
    <property type="entry name" value="OS07G0153300 PROTEIN"/>
    <property type="match status" value="1"/>
</dbReference>
<dbReference type="AlphaFoldDB" id="A0AAD0UU14"/>
<dbReference type="PANTHER" id="PTHR33973">
    <property type="entry name" value="OS07G0153300 PROTEIN"/>
    <property type="match status" value="1"/>
</dbReference>
<gene>
    <name evidence="2" type="ORF">EFP84_19960</name>
</gene>